<dbReference type="FunCoup" id="I2H6V1">
    <property type="interactions" value="488"/>
</dbReference>
<dbReference type="GO" id="GO:0005460">
    <property type="term" value="F:UDP-glucose transmembrane transporter activity"/>
    <property type="evidence" value="ECO:0007669"/>
    <property type="project" value="TreeGrafter"/>
</dbReference>
<dbReference type="Proteomes" id="UP000002866">
    <property type="component" value="Chromosome 7"/>
</dbReference>
<evidence type="ECO:0000256" key="3">
    <source>
        <dbReference type="ARBA" id="ARBA00022448"/>
    </source>
</evidence>
<proteinExistence type="inferred from homology"/>
<dbReference type="InterPro" id="IPR013657">
    <property type="entry name" value="SCL35B1-4/HUT1"/>
</dbReference>
<dbReference type="RefSeq" id="XP_004181622.1">
    <property type="nucleotide sequence ID" value="XM_004181574.1"/>
</dbReference>
<dbReference type="GO" id="GO:0005459">
    <property type="term" value="F:UDP-galactose transmembrane transporter activity"/>
    <property type="evidence" value="ECO:0007669"/>
    <property type="project" value="EnsemblFungi"/>
</dbReference>
<dbReference type="Pfam" id="PF08449">
    <property type="entry name" value="UAA"/>
    <property type="match status" value="1"/>
</dbReference>
<comment type="similarity">
    <text evidence="2">Belongs to the nucleotide-sugar transporter family. SLC35B subfamily.</text>
</comment>
<comment type="subcellular location">
    <subcellularLocation>
        <location evidence="1">Endoplasmic reticulum membrane</location>
        <topology evidence="1">Multi-pass membrane protein</topology>
    </subcellularLocation>
</comment>
<reference evidence="11 12" key="1">
    <citation type="journal article" date="2011" name="Proc. Natl. Acad. Sci. U.S.A.">
        <title>Evolutionary erosion of yeast sex chromosomes by mating-type switching accidents.</title>
        <authorList>
            <person name="Gordon J.L."/>
            <person name="Armisen D."/>
            <person name="Proux-Wera E."/>
            <person name="Oheigeartaigh S.S."/>
            <person name="Byrne K.P."/>
            <person name="Wolfe K.H."/>
        </authorList>
    </citation>
    <scope>NUCLEOTIDE SEQUENCE [LARGE SCALE GENOMIC DNA]</scope>
    <source>
        <strain evidence="12">ATCC 34711 / CBS 6284 / DSM 70876 / NBRC 10599 / NRRL Y-10934 / UCD 77-7</strain>
    </source>
</reference>
<evidence type="ECO:0000256" key="1">
    <source>
        <dbReference type="ARBA" id="ARBA00004477"/>
    </source>
</evidence>
<keyword evidence="3" id="KW-0813">Transport</keyword>
<feature type="transmembrane region" description="Helical" evidence="10">
    <location>
        <begin position="310"/>
        <end position="327"/>
    </location>
</feature>
<feature type="transmembrane region" description="Helical" evidence="10">
    <location>
        <begin position="139"/>
        <end position="155"/>
    </location>
</feature>
<dbReference type="OrthoDB" id="1601at2759"/>
<evidence type="ECO:0000256" key="4">
    <source>
        <dbReference type="ARBA" id="ARBA00022597"/>
    </source>
</evidence>
<evidence type="ECO:0000256" key="9">
    <source>
        <dbReference type="ARBA" id="ARBA00041103"/>
    </source>
</evidence>
<keyword evidence="12" id="KW-1185">Reference proteome</keyword>
<dbReference type="SUPFAM" id="SSF103481">
    <property type="entry name" value="Multidrug resistance efflux transporter EmrE"/>
    <property type="match status" value="1"/>
</dbReference>
<evidence type="ECO:0000256" key="7">
    <source>
        <dbReference type="ARBA" id="ARBA00022989"/>
    </source>
</evidence>
<feature type="transmembrane region" description="Helical" evidence="10">
    <location>
        <begin position="255"/>
        <end position="276"/>
    </location>
</feature>
<evidence type="ECO:0000256" key="5">
    <source>
        <dbReference type="ARBA" id="ARBA00022692"/>
    </source>
</evidence>
<dbReference type="HOGENOM" id="CLU_036019_0_2_1"/>
<sequence length="342" mass="38888">MSPNTSTLIICTIGIYVSFLTWALIQEPLTTKRWPATELKFQAPNFIAIVQSIVAMTVGYLYLRSKNHKYRPYQLIRDYKKEMALISLTQSTSAPLAQYSLQYVDYLTYMLAKSCKIIPVLIVHLLLYRTPISAQKKTVALLITIGVTIFTVSDVKKPSSGFNTRGTPRELLGYILLGSSLLMDGLTNATQDKMMKASKKCLNDKENSHKIITGSHMMFALNFFILIWNSLYLMIYDRKQWSTAVYMLTHETKLYQYLLTYAICGAMGQCFIFYTLEQFGSVILVMITVTRKMMSMLLSIVAFGKNVAPIQWLGILIVFGGISWEAYTKKKALAVNRAKKNR</sequence>
<keyword evidence="6" id="KW-0256">Endoplasmic reticulum</keyword>
<organism evidence="11 12">
    <name type="scientific">Henningerozyma blattae (strain ATCC 34711 / CBS 6284 / DSM 70876 / NBRC 10599 / NRRL Y-10934 / UCD 77-7)</name>
    <name type="common">Yeast</name>
    <name type="synonym">Tetrapisispora blattae</name>
    <dbReference type="NCBI Taxonomy" id="1071380"/>
    <lineage>
        <taxon>Eukaryota</taxon>
        <taxon>Fungi</taxon>
        <taxon>Dikarya</taxon>
        <taxon>Ascomycota</taxon>
        <taxon>Saccharomycotina</taxon>
        <taxon>Saccharomycetes</taxon>
        <taxon>Saccharomycetales</taxon>
        <taxon>Saccharomycetaceae</taxon>
        <taxon>Henningerozyma</taxon>
    </lineage>
</organism>
<dbReference type="GO" id="GO:0120112">
    <property type="term" value="P:UDP-glucose transmembrane transport into endoplasmic reticulum"/>
    <property type="evidence" value="ECO:0007669"/>
    <property type="project" value="EnsemblFungi"/>
</dbReference>
<feature type="transmembrane region" description="Helical" evidence="10">
    <location>
        <begin position="7"/>
        <end position="25"/>
    </location>
</feature>
<evidence type="ECO:0000256" key="8">
    <source>
        <dbReference type="ARBA" id="ARBA00023136"/>
    </source>
</evidence>
<dbReference type="InParanoid" id="I2H6V1"/>
<accession>I2H6V1</accession>
<keyword evidence="8 10" id="KW-0472">Membrane</keyword>
<dbReference type="STRING" id="1071380.I2H6V1"/>
<feature type="transmembrane region" description="Helical" evidence="10">
    <location>
        <begin position="211"/>
        <end position="235"/>
    </location>
</feature>
<evidence type="ECO:0000256" key="10">
    <source>
        <dbReference type="SAM" id="Phobius"/>
    </source>
</evidence>
<keyword evidence="4" id="KW-0762">Sugar transport</keyword>
<evidence type="ECO:0000313" key="11">
    <source>
        <dbReference type="EMBL" id="CCH62103.1"/>
    </source>
</evidence>
<dbReference type="eggNOG" id="KOG1581">
    <property type="taxonomic scope" value="Eukaryota"/>
</dbReference>
<dbReference type="AlphaFoldDB" id="I2H6V1"/>
<dbReference type="EMBL" id="HE806322">
    <property type="protein sequence ID" value="CCH62103.1"/>
    <property type="molecule type" value="Genomic_DNA"/>
</dbReference>
<dbReference type="PANTHER" id="PTHR10778">
    <property type="entry name" value="SOLUTE CARRIER FAMILY 35 MEMBER B"/>
    <property type="match status" value="1"/>
</dbReference>
<name>I2H6V1_HENB6</name>
<keyword evidence="7 10" id="KW-1133">Transmembrane helix</keyword>
<evidence type="ECO:0000313" key="12">
    <source>
        <dbReference type="Proteomes" id="UP000002866"/>
    </source>
</evidence>
<gene>
    <name evidence="11" type="primary">TBLA0G01590</name>
    <name evidence="11" type="ORF">TBLA_0G01590</name>
</gene>
<feature type="transmembrane region" description="Helical" evidence="10">
    <location>
        <begin position="45"/>
        <end position="63"/>
    </location>
</feature>
<dbReference type="KEGG" id="tbl:TBLA_0G01590"/>
<evidence type="ECO:0000256" key="6">
    <source>
        <dbReference type="ARBA" id="ARBA00022824"/>
    </source>
</evidence>
<dbReference type="OMA" id="CGAIGQV"/>
<dbReference type="GO" id="GO:0000139">
    <property type="term" value="C:Golgi membrane"/>
    <property type="evidence" value="ECO:0007669"/>
    <property type="project" value="TreeGrafter"/>
</dbReference>
<evidence type="ECO:0000256" key="2">
    <source>
        <dbReference type="ARBA" id="ARBA00010694"/>
    </source>
</evidence>
<dbReference type="GO" id="GO:0005789">
    <property type="term" value="C:endoplasmic reticulum membrane"/>
    <property type="evidence" value="ECO:0007669"/>
    <property type="project" value="UniProtKB-SubCell"/>
</dbReference>
<dbReference type="InterPro" id="IPR037185">
    <property type="entry name" value="EmrE-like"/>
</dbReference>
<protein>
    <recommendedName>
        <fullName evidence="9">UDP-galactose transporter homolog 1</fullName>
    </recommendedName>
</protein>
<dbReference type="PANTHER" id="PTHR10778:SF10">
    <property type="entry name" value="SOLUTE CARRIER FAMILY 35 MEMBER B1"/>
    <property type="match status" value="1"/>
</dbReference>
<dbReference type="GeneID" id="14497235"/>
<keyword evidence="5 10" id="KW-0812">Transmembrane</keyword>